<comment type="similarity">
    <text evidence="3">Belongs to the metallo-dependent hydrolases superfamily. Allantoinase family.</text>
</comment>
<dbReference type="Proteomes" id="UP001519343">
    <property type="component" value="Unassembled WGS sequence"/>
</dbReference>
<organism evidence="10 11">
    <name type="scientific">Ammoniphilus resinae</name>
    <dbReference type="NCBI Taxonomy" id="861532"/>
    <lineage>
        <taxon>Bacteria</taxon>
        <taxon>Bacillati</taxon>
        <taxon>Bacillota</taxon>
        <taxon>Bacilli</taxon>
        <taxon>Bacillales</taxon>
        <taxon>Paenibacillaceae</taxon>
        <taxon>Aneurinibacillus group</taxon>
        <taxon>Ammoniphilus</taxon>
    </lineage>
</organism>
<comment type="pathway">
    <text evidence="2">Nitrogen metabolism; (S)-allantoin degradation; allantoate from (S)-allantoin: step 1/1.</text>
</comment>
<evidence type="ECO:0000256" key="2">
    <source>
        <dbReference type="ARBA" id="ARBA00004968"/>
    </source>
</evidence>
<evidence type="ECO:0000259" key="9">
    <source>
        <dbReference type="Pfam" id="PF01979"/>
    </source>
</evidence>
<evidence type="ECO:0000256" key="5">
    <source>
        <dbReference type="ARBA" id="ARBA00012863"/>
    </source>
</evidence>
<evidence type="ECO:0000256" key="8">
    <source>
        <dbReference type="ARBA" id="ARBA00022833"/>
    </source>
</evidence>
<proteinExistence type="inferred from homology"/>
<dbReference type="Pfam" id="PF01979">
    <property type="entry name" value="Amidohydro_1"/>
    <property type="match status" value="1"/>
</dbReference>
<name>A0ABS4GP92_9BACL</name>
<dbReference type="SUPFAM" id="SSF51556">
    <property type="entry name" value="Metallo-dependent hydrolases"/>
    <property type="match status" value="1"/>
</dbReference>
<reference evidence="10 11" key="1">
    <citation type="submission" date="2021-03" db="EMBL/GenBank/DDBJ databases">
        <title>Genomic Encyclopedia of Type Strains, Phase IV (KMG-IV): sequencing the most valuable type-strain genomes for metagenomic binning, comparative biology and taxonomic classification.</title>
        <authorList>
            <person name="Goeker M."/>
        </authorList>
    </citation>
    <scope>NUCLEOTIDE SEQUENCE [LARGE SCALE GENOMIC DNA]</scope>
    <source>
        <strain evidence="10 11">DSM 24738</strain>
    </source>
</reference>
<keyword evidence="6" id="KW-0479">Metal-binding</keyword>
<dbReference type="SUPFAM" id="SSF51338">
    <property type="entry name" value="Composite domain of metallo-dependent hydrolases"/>
    <property type="match status" value="1"/>
</dbReference>
<evidence type="ECO:0000256" key="4">
    <source>
        <dbReference type="ARBA" id="ARBA00011881"/>
    </source>
</evidence>
<dbReference type="RefSeq" id="WP_209810154.1">
    <property type="nucleotide sequence ID" value="NZ_JAGGKT010000005.1"/>
</dbReference>
<dbReference type="InterPro" id="IPR017593">
    <property type="entry name" value="Allantoinase"/>
</dbReference>
<comment type="cofactor">
    <cofactor evidence="1">
        <name>Zn(2+)</name>
        <dbReference type="ChEBI" id="CHEBI:29105"/>
    </cofactor>
</comment>
<keyword evidence="8" id="KW-0862">Zinc</keyword>
<dbReference type="EC" id="3.5.2.5" evidence="5"/>
<evidence type="ECO:0000256" key="1">
    <source>
        <dbReference type="ARBA" id="ARBA00001947"/>
    </source>
</evidence>
<dbReference type="EMBL" id="JAGGKT010000005">
    <property type="protein sequence ID" value="MBP1932085.1"/>
    <property type="molecule type" value="Genomic_DNA"/>
</dbReference>
<dbReference type="InterPro" id="IPR006680">
    <property type="entry name" value="Amidohydro-rel"/>
</dbReference>
<protein>
    <recommendedName>
        <fullName evidence="5">allantoinase</fullName>
        <ecNumber evidence="5">3.5.2.5</ecNumber>
    </recommendedName>
</protein>
<evidence type="ECO:0000256" key="3">
    <source>
        <dbReference type="ARBA" id="ARBA00010368"/>
    </source>
</evidence>
<dbReference type="InterPro" id="IPR032466">
    <property type="entry name" value="Metal_Hydrolase"/>
</dbReference>
<comment type="subunit">
    <text evidence="4">Homotetramer.</text>
</comment>
<evidence type="ECO:0000313" key="10">
    <source>
        <dbReference type="EMBL" id="MBP1932085.1"/>
    </source>
</evidence>
<evidence type="ECO:0000256" key="6">
    <source>
        <dbReference type="ARBA" id="ARBA00022723"/>
    </source>
</evidence>
<feature type="domain" description="Amidohydrolase-related" evidence="9">
    <location>
        <begin position="52"/>
        <end position="445"/>
    </location>
</feature>
<dbReference type="Gene3D" id="3.20.20.140">
    <property type="entry name" value="Metal-dependent hydrolases"/>
    <property type="match status" value="1"/>
</dbReference>
<dbReference type="Gene3D" id="2.30.40.10">
    <property type="entry name" value="Urease, subunit C, domain 1"/>
    <property type="match status" value="1"/>
</dbReference>
<dbReference type="InterPro" id="IPR011059">
    <property type="entry name" value="Metal-dep_hydrolase_composite"/>
</dbReference>
<gene>
    <name evidence="10" type="ORF">J2Z37_002086</name>
</gene>
<dbReference type="PANTHER" id="PTHR43668:SF2">
    <property type="entry name" value="ALLANTOINASE"/>
    <property type="match status" value="1"/>
</dbReference>
<keyword evidence="7" id="KW-0378">Hydrolase</keyword>
<dbReference type="NCBIfam" id="TIGR00857">
    <property type="entry name" value="pyrC_multi"/>
    <property type="match status" value="1"/>
</dbReference>
<keyword evidence="11" id="KW-1185">Reference proteome</keyword>
<dbReference type="NCBIfam" id="TIGR03178">
    <property type="entry name" value="allantoinase"/>
    <property type="match status" value="1"/>
</dbReference>
<sequence length="465" mass="50910">MKWDHIIRGGTLVTPQNMFEADVYIKDGKIAAISKEPLEGEAAEVTDAKGRYVLPGLMDTHIHSRDPGPTYKEDFSTSTMAAAAGGITTVFEMPNTKRTINNVENFHAQVENLSAKAHVDFGLWAICLGKLNLDKLQSLNEAGVIGFKFFWGYAINSKTYELAYNYTPGMPDVIPPLHDGEVYLMFEEVAKTGKIFAIHAENNDLIQSLTEKVLASGRRDYEALLEGRPPLAETVTVSTGIHFARATGARLHILHVSAGGSVDVIEQAQREGLPITAETCPQYLFLSNEDFERIGPMMKIYPPIKYRADQERIWKGLQDGVLSIICSDHAPHTLEEKNGDLWEIPAGMVGVETMVPMLLNAVSEGRLTLQQVVALCSENPAKQYGIYPQKGSLAVGTDADFTIVDMGKRVVIKRENLHSRSQNSGFDGVEVTGYPVGTIVRGHTVMKDGEIVSGPIGQVVLSPAK</sequence>
<accession>A0ABS4GP92</accession>
<evidence type="ECO:0000313" key="11">
    <source>
        <dbReference type="Proteomes" id="UP001519343"/>
    </source>
</evidence>
<dbReference type="PANTHER" id="PTHR43668">
    <property type="entry name" value="ALLANTOINASE"/>
    <property type="match status" value="1"/>
</dbReference>
<comment type="caution">
    <text evidence="10">The sequence shown here is derived from an EMBL/GenBank/DDBJ whole genome shotgun (WGS) entry which is preliminary data.</text>
</comment>
<dbReference type="InterPro" id="IPR050138">
    <property type="entry name" value="DHOase/Allantoinase_Hydrolase"/>
</dbReference>
<evidence type="ECO:0000256" key="7">
    <source>
        <dbReference type="ARBA" id="ARBA00022801"/>
    </source>
</evidence>